<evidence type="ECO:0000259" key="7">
    <source>
        <dbReference type="Pfam" id="PF04024"/>
    </source>
</evidence>
<protein>
    <submittedName>
        <fullName evidence="8">Envelope stress response membrane protein PspC</fullName>
    </submittedName>
</protein>
<name>A0A3E1K7R2_9GAMM</name>
<dbReference type="Proteomes" id="UP000260351">
    <property type="component" value="Unassembled WGS sequence"/>
</dbReference>
<feature type="transmembrane region" description="Helical" evidence="6">
    <location>
        <begin position="46"/>
        <end position="69"/>
    </location>
</feature>
<dbReference type="OrthoDB" id="7359894at2"/>
<dbReference type="NCBIfam" id="TIGR02978">
    <property type="entry name" value="phageshock_pspC"/>
    <property type="match status" value="1"/>
</dbReference>
<comment type="subcellular location">
    <subcellularLocation>
        <location evidence="1">Cell membrane</location>
        <topology evidence="1">Single-pass membrane protein</topology>
    </subcellularLocation>
</comment>
<keyword evidence="5 6" id="KW-0472">Membrane</keyword>
<accession>A0A3E1K7R2</accession>
<dbReference type="PANTHER" id="PTHR33885">
    <property type="entry name" value="PHAGE SHOCK PROTEIN C"/>
    <property type="match status" value="1"/>
</dbReference>
<gene>
    <name evidence="8" type="primary">pspC</name>
    <name evidence="8" type="ORF">DZC52_09725</name>
</gene>
<evidence type="ECO:0000313" key="9">
    <source>
        <dbReference type="Proteomes" id="UP000260351"/>
    </source>
</evidence>
<dbReference type="Pfam" id="PF04024">
    <property type="entry name" value="PspC"/>
    <property type="match status" value="1"/>
</dbReference>
<evidence type="ECO:0000256" key="1">
    <source>
        <dbReference type="ARBA" id="ARBA00004162"/>
    </source>
</evidence>
<proteinExistence type="predicted"/>
<reference evidence="8 9" key="1">
    <citation type="submission" date="2018-08" db="EMBL/GenBank/DDBJ databases">
        <title>Wenzhouxiangella salilacus sp. nov., a novel bacterium isolated from a saline lake in Xinjiang Province, China.</title>
        <authorList>
            <person name="Han S."/>
        </authorList>
    </citation>
    <scope>NUCLEOTIDE SEQUENCE [LARGE SCALE GENOMIC DNA]</scope>
    <source>
        <strain evidence="8 9">XDB06</strain>
    </source>
</reference>
<comment type="caution">
    <text evidence="8">The sequence shown here is derived from an EMBL/GenBank/DDBJ whole genome shotgun (WGS) entry which is preliminary data.</text>
</comment>
<feature type="transmembrane region" description="Helical" evidence="6">
    <location>
        <begin position="21"/>
        <end position="40"/>
    </location>
</feature>
<keyword evidence="3 6" id="KW-0812">Transmembrane</keyword>
<keyword evidence="9" id="KW-1185">Reference proteome</keyword>
<evidence type="ECO:0000256" key="5">
    <source>
        <dbReference type="ARBA" id="ARBA00023136"/>
    </source>
</evidence>
<dbReference type="RefSeq" id="WP_116650953.1">
    <property type="nucleotide sequence ID" value="NZ_QUZK01000038.1"/>
</dbReference>
<dbReference type="EMBL" id="QUZK01000038">
    <property type="protein sequence ID" value="RFF30084.1"/>
    <property type="molecule type" value="Genomic_DNA"/>
</dbReference>
<organism evidence="8 9">
    <name type="scientific">Wenzhouxiangella sediminis</name>
    <dbReference type="NCBI Taxonomy" id="1792836"/>
    <lineage>
        <taxon>Bacteria</taxon>
        <taxon>Pseudomonadati</taxon>
        <taxon>Pseudomonadota</taxon>
        <taxon>Gammaproteobacteria</taxon>
        <taxon>Chromatiales</taxon>
        <taxon>Wenzhouxiangellaceae</taxon>
        <taxon>Wenzhouxiangella</taxon>
    </lineage>
</organism>
<dbReference type="InterPro" id="IPR052027">
    <property type="entry name" value="PspC"/>
</dbReference>
<keyword evidence="2" id="KW-1003">Cell membrane</keyword>
<dbReference type="InterPro" id="IPR007168">
    <property type="entry name" value="Phageshock_PspC_N"/>
</dbReference>
<evidence type="ECO:0000256" key="3">
    <source>
        <dbReference type="ARBA" id="ARBA00022692"/>
    </source>
</evidence>
<feature type="domain" description="Phage shock protein PspC N-terminal" evidence="7">
    <location>
        <begin position="15"/>
        <end position="71"/>
    </location>
</feature>
<dbReference type="PANTHER" id="PTHR33885:SF3">
    <property type="entry name" value="PHAGE SHOCK PROTEIN C"/>
    <property type="match status" value="1"/>
</dbReference>
<evidence type="ECO:0000256" key="6">
    <source>
        <dbReference type="SAM" id="Phobius"/>
    </source>
</evidence>
<dbReference type="AlphaFoldDB" id="A0A3E1K7R2"/>
<evidence type="ECO:0000256" key="4">
    <source>
        <dbReference type="ARBA" id="ARBA00022989"/>
    </source>
</evidence>
<dbReference type="InterPro" id="IPR014320">
    <property type="entry name" value="Phageshock_PspC"/>
</dbReference>
<evidence type="ECO:0000313" key="8">
    <source>
        <dbReference type="EMBL" id="RFF30084.1"/>
    </source>
</evidence>
<sequence length="131" mass="15548">MNRRHEQYERPSRNRLYRNKERSILGGVCSGIADWAGFNLTALRVITILLAIPFTAVMVVGYIALWILLPKRPINLYRDESDEAFWHEVRKGPKDGVSSLNQRFRELDKRLQRMEAWLTSNEYRIDRELRD</sequence>
<evidence type="ECO:0000256" key="2">
    <source>
        <dbReference type="ARBA" id="ARBA00022475"/>
    </source>
</evidence>
<keyword evidence="4 6" id="KW-1133">Transmembrane helix</keyword>
<dbReference type="GO" id="GO:0005886">
    <property type="term" value="C:plasma membrane"/>
    <property type="evidence" value="ECO:0007669"/>
    <property type="project" value="UniProtKB-SubCell"/>
</dbReference>